<organism evidence="1 2">
    <name type="scientific">Plakobranchus ocellatus</name>
    <dbReference type="NCBI Taxonomy" id="259542"/>
    <lineage>
        <taxon>Eukaryota</taxon>
        <taxon>Metazoa</taxon>
        <taxon>Spiralia</taxon>
        <taxon>Lophotrochozoa</taxon>
        <taxon>Mollusca</taxon>
        <taxon>Gastropoda</taxon>
        <taxon>Heterobranchia</taxon>
        <taxon>Euthyneura</taxon>
        <taxon>Panpulmonata</taxon>
        <taxon>Sacoglossa</taxon>
        <taxon>Placobranchoidea</taxon>
        <taxon>Plakobranchidae</taxon>
        <taxon>Plakobranchus</taxon>
    </lineage>
</organism>
<protein>
    <submittedName>
        <fullName evidence="1">Uncharacterized protein</fullName>
    </submittedName>
</protein>
<gene>
    <name evidence="1" type="ORF">PoB_006937800</name>
</gene>
<evidence type="ECO:0000313" key="1">
    <source>
        <dbReference type="EMBL" id="GFO42873.1"/>
    </source>
</evidence>
<dbReference type="AlphaFoldDB" id="A0AAV4DF19"/>
<accession>A0AAV4DF19</accession>
<dbReference type="Gene3D" id="2.60.40.60">
    <property type="entry name" value="Cadherins"/>
    <property type="match status" value="1"/>
</dbReference>
<dbReference type="SUPFAM" id="SSF49313">
    <property type="entry name" value="Cadherin-like"/>
    <property type="match status" value="1"/>
</dbReference>
<comment type="caution">
    <text evidence="1">The sequence shown here is derived from an EMBL/GenBank/DDBJ whole genome shotgun (WGS) entry which is preliminary data.</text>
</comment>
<name>A0AAV4DF19_9GAST</name>
<reference evidence="1 2" key="1">
    <citation type="journal article" date="2021" name="Elife">
        <title>Chloroplast acquisition without the gene transfer in kleptoplastic sea slugs, Plakobranchus ocellatus.</title>
        <authorList>
            <person name="Maeda T."/>
            <person name="Takahashi S."/>
            <person name="Yoshida T."/>
            <person name="Shimamura S."/>
            <person name="Takaki Y."/>
            <person name="Nagai Y."/>
            <person name="Toyoda A."/>
            <person name="Suzuki Y."/>
            <person name="Arimoto A."/>
            <person name="Ishii H."/>
            <person name="Satoh N."/>
            <person name="Nishiyama T."/>
            <person name="Hasebe M."/>
            <person name="Maruyama T."/>
            <person name="Minagawa J."/>
            <person name="Obokata J."/>
            <person name="Shigenobu S."/>
        </authorList>
    </citation>
    <scope>NUCLEOTIDE SEQUENCE [LARGE SCALE GENOMIC DNA]</scope>
</reference>
<dbReference type="GO" id="GO:0005509">
    <property type="term" value="F:calcium ion binding"/>
    <property type="evidence" value="ECO:0007669"/>
    <property type="project" value="InterPro"/>
</dbReference>
<proteinExistence type="predicted"/>
<sequence>MAKSVLAMKAAGTLASPFDCENGITLPDGTCDCFSCWKGDNCNEYASKPPVFALSYDHETLTDDHLEGAPVYKAEATDMDEEFCKDPEGCACTVVIYSIEDQGEDPIFSIDSTTGELTLSSENYELLPS</sequence>
<dbReference type="EMBL" id="BLXT01007821">
    <property type="protein sequence ID" value="GFO42873.1"/>
    <property type="molecule type" value="Genomic_DNA"/>
</dbReference>
<feature type="non-terminal residue" evidence="1">
    <location>
        <position position="129"/>
    </location>
</feature>
<dbReference type="Proteomes" id="UP000735302">
    <property type="component" value="Unassembled WGS sequence"/>
</dbReference>
<keyword evidence="2" id="KW-1185">Reference proteome</keyword>
<evidence type="ECO:0000313" key="2">
    <source>
        <dbReference type="Proteomes" id="UP000735302"/>
    </source>
</evidence>
<dbReference type="CDD" id="cd11304">
    <property type="entry name" value="Cadherin_repeat"/>
    <property type="match status" value="1"/>
</dbReference>
<dbReference type="InterPro" id="IPR015919">
    <property type="entry name" value="Cadherin-like_sf"/>
</dbReference>
<dbReference type="GO" id="GO:0016020">
    <property type="term" value="C:membrane"/>
    <property type="evidence" value="ECO:0007669"/>
    <property type="project" value="InterPro"/>
</dbReference>